<keyword evidence="3" id="KW-1185">Reference proteome</keyword>
<dbReference type="Gene3D" id="3.40.710.10">
    <property type="entry name" value="DD-peptidase/beta-lactamase superfamily"/>
    <property type="match status" value="1"/>
</dbReference>
<reference evidence="2 3" key="1">
    <citation type="submission" date="2023-11" db="EMBL/GenBank/DDBJ databases">
        <authorList>
            <person name="Xu M."/>
            <person name="Jiang T."/>
        </authorList>
    </citation>
    <scope>NUCLEOTIDE SEQUENCE [LARGE SCALE GENOMIC DNA]</scope>
    <source>
        <strain evidence="2 3">SD</strain>
    </source>
</reference>
<dbReference type="RefSeq" id="WP_319954257.1">
    <property type="nucleotide sequence ID" value="NZ_JAXAVX010000004.1"/>
</dbReference>
<dbReference type="InterPro" id="IPR012338">
    <property type="entry name" value="Beta-lactam/transpept-like"/>
</dbReference>
<protein>
    <recommendedName>
        <fullName evidence="4">Serine hydrolase</fullName>
    </recommendedName>
</protein>
<evidence type="ECO:0000256" key="1">
    <source>
        <dbReference type="SAM" id="MobiDB-lite"/>
    </source>
</evidence>
<gene>
    <name evidence="2" type="ORF">SK069_10895</name>
</gene>
<proteinExistence type="predicted"/>
<evidence type="ECO:0000313" key="2">
    <source>
        <dbReference type="EMBL" id="MDX8152102.1"/>
    </source>
</evidence>
<feature type="region of interest" description="Disordered" evidence="1">
    <location>
        <begin position="1"/>
        <end position="29"/>
    </location>
</feature>
<dbReference type="EMBL" id="JAXAVX010000004">
    <property type="protein sequence ID" value="MDX8152102.1"/>
    <property type="molecule type" value="Genomic_DNA"/>
</dbReference>
<dbReference type="SUPFAM" id="SSF56601">
    <property type="entry name" value="beta-lactamase/transpeptidase-like"/>
    <property type="match status" value="1"/>
</dbReference>
<name>A0ABU4VL72_9ACTN</name>
<sequence>MPPSAAEPAAPVQAGTRTVEAQPPAEKQRAPVARRLLGAADRAAFEALTTRLGGRVGLALAPLRDPDTVQVVGRLRTGVAWSTSKVPVAVAAVEAGTAPAASLRAAITASDNVAATRLWASLGTATAAASAATEVLRAGGDATTQIESRTLRPGFTPFGQTTWRLADQVRYAARLSCTPAGRRVRTLMGQVVAGQRWGIAGLPGARVKGGWGPGVSAGRAGGYLVRQFGTVRHRGGTVVVAVAATAADLGGGVRKLDAIADWVSARAGAPGAEGRDAADR</sequence>
<accession>A0ABU4VL72</accession>
<evidence type="ECO:0000313" key="3">
    <source>
        <dbReference type="Proteomes" id="UP001277761"/>
    </source>
</evidence>
<evidence type="ECO:0008006" key="4">
    <source>
        <dbReference type="Google" id="ProtNLM"/>
    </source>
</evidence>
<organism evidence="2 3">
    <name type="scientific">Patulibacter brassicae</name>
    <dbReference type="NCBI Taxonomy" id="1705717"/>
    <lineage>
        <taxon>Bacteria</taxon>
        <taxon>Bacillati</taxon>
        <taxon>Actinomycetota</taxon>
        <taxon>Thermoleophilia</taxon>
        <taxon>Solirubrobacterales</taxon>
        <taxon>Patulibacteraceae</taxon>
        <taxon>Patulibacter</taxon>
    </lineage>
</organism>
<comment type="caution">
    <text evidence="2">The sequence shown here is derived from an EMBL/GenBank/DDBJ whole genome shotgun (WGS) entry which is preliminary data.</text>
</comment>
<dbReference type="Proteomes" id="UP001277761">
    <property type="component" value="Unassembled WGS sequence"/>
</dbReference>